<reference evidence="2" key="1">
    <citation type="submission" date="2021-06" db="EMBL/GenBank/DDBJ databases">
        <authorList>
            <person name="Kallberg Y."/>
            <person name="Tangrot J."/>
            <person name="Rosling A."/>
        </authorList>
    </citation>
    <scope>NUCLEOTIDE SEQUENCE</scope>
    <source>
        <strain evidence="2">BR232B</strain>
    </source>
</reference>
<proteinExistence type="predicted"/>
<evidence type="ECO:0000313" key="2">
    <source>
        <dbReference type="EMBL" id="CAG8672812.1"/>
    </source>
</evidence>
<feature type="non-terminal residue" evidence="2">
    <location>
        <position position="359"/>
    </location>
</feature>
<protein>
    <submittedName>
        <fullName evidence="2">8225_t:CDS:1</fullName>
    </submittedName>
</protein>
<evidence type="ECO:0000313" key="3">
    <source>
        <dbReference type="Proteomes" id="UP000789739"/>
    </source>
</evidence>
<dbReference type="Proteomes" id="UP000789739">
    <property type="component" value="Unassembled WGS sequence"/>
</dbReference>
<feature type="region of interest" description="Disordered" evidence="1">
    <location>
        <begin position="1"/>
        <end position="32"/>
    </location>
</feature>
<feature type="region of interest" description="Disordered" evidence="1">
    <location>
        <begin position="217"/>
        <end position="266"/>
    </location>
</feature>
<evidence type="ECO:0000256" key="1">
    <source>
        <dbReference type="SAM" id="MobiDB-lite"/>
    </source>
</evidence>
<dbReference type="OrthoDB" id="10365560at2759"/>
<sequence length="359" mass="39211">LTQVFRDENDRTEGGSSSDEGTEKFRPSQGKISIVEEECDAPLCHRKATRTIVTEDDDGESENTYNACERHAGRKSFNGQKVLKEYEGIPNDTDEEEGQANTGTIVNKPTETTGECIPVVEVPTLESMSFACEIENCPKQANYESNIDTGKGLKVIRTCADHANEQAVGKGPFEDITLINSDGMSEYSLSSLHTSDLDADKRVKKAIREILPAITPAVKGQRKSRTRSLSSPYALTTSNKQKDTPSSQVGKNATASEEILGSADSVTVKDMGDVELSENMIDNATQPDQEVAQKSLADANPDITMIDSTDEEDGYFPSVMIPKGENLSEFPNNPNSSNAVHLYIDDARFGLALDWKVRD</sequence>
<gene>
    <name evidence="2" type="ORF">PBRASI_LOCUS11394</name>
</gene>
<name>A0A9N9HGS6_9GLOM</name>
<accession>A0A9N9HGS6</accession>
<dbReference type="EMBL" id="CAJVPI010005244">
    <property type="protein sequence ID" value="CAG8672812.1"/>
    <property type="molecule type" value="Genomic_DNA"/>
</dbReference>
<feature type="region of interest" description="Disordered" evidence="1">
    <location>
        <begin position="89"/>
        <end position="109"/>
    </location>
</feature>
<feature type="non-terminal residue" evidence="2">
    <location>
        <position position="1"/>
    </location>
</feature>
<feature type="compositionally biased region" description="Polar residues" evidence="1">
    <location>
        <begin position="227"/>
        <end position="255"/>
    </location>
</feature>
<organism evidence="2 3">
    <name type="scientific">Paraglomus brasilianum</name>
    <dbReference type="NCBI Taxonomy" id="144538"/>
    <lineage>
        <taxon>Eukaryota</taxon>
        <taxon>Fungi</taxon>
        <taxon>Fungi incertae sedis</taxon>
        <taxon>Mucoromycota</taxon>
        <taxon>Glomeromycotina</taxon>
        <taxon>Glomeromycetes</taxon>
        <taxon>Paraglomerales</taxon>
        <taxon>Paraglomeraceae</taxon>
        <taxon>Paraglomus</taxon>
    </lineage>
</organism>
<feature type="compositionally biased region" description="Basic and acidic residues" evidence="1">
    <location>
        <begin position="1"/>
        <end position="13"/>
    </location>
</feature>
<dbReference type="AlphaFoldDB" id="A0A9N9HGS6"/>
<keyword evidence="3" id="KW-1185">Reference proteome</keyword>
<feature type="compositionally biased region" description="Polar residues" evidence="1">
    <location>
        <begin position="99"/>
        <end position="109"/>
    </location>
</feature>
<comment type="caution">
    <text evidence="2">The sequence shown here is derived from an EMBL/GenBank/DDBJ whole genome shotgun (WGS) entry which is preliminary data.</text>
</comment>